<dbReference type="PROSITE" id="PS50887">
    <property type="entry name" value="GGDEF"/>
    <property type="match status" value="1"/>
</dbReference>
<dbReference type="PANTHER" id="PTHR46663:SF2">
    <property type="entry name" value="GGDEF DOMAIN-CONTAINING PROTEIN"/>
    <property type="match status" value="1"/>
</dbReference>
<dbReference type="InterPro" id="IPR052163">
    <property type="entry name" value="DGC-Regulatory_Protein"/>
</dbReference>
<dbReference type="PANTHER" id="PTHR46663">
    <property type="entry name" value="DIGUANYLATE CYCLASE DGCT-RELATED"/>
    <property type="match status" value="1"/>
</dbReference>
<dbReference type="SUPFAM" id="SSF55073">
    <property type="entry name" value="Nucleotide cyclase"/>
    <property type="match status" value="1"/>
</dbReference>
<dbReference type="InterPro" id="IPR043128">
    <property type="entry name" value="Rev_trsase/Diguanyl_cyclase"/>
</dbReference>
<dbReference type="NCBIfam" id="TIGR00254">
    <property type="entry name" value="GGDEF"/>
    <property type="match status" value="1"/>
</dbReference>
<accession>A0A1C2ECT1</accession>
<feature type="transmembrane region" description="Helical" evidence="1">
    <location>
        <begin position="122"/>
        <end position="139"/>
    </location>
</feature>
<comment type="caution">
    <text evidence="3">The sequence shown here is derived from an EMBL/GenBank/DDBJ whole genome shotgun (WGS) entry which is preliminary data.</text>
</comment>
<dbReference type="CDD" id="cd01949">
    <property type="entry name" value="GGDEF"/>
    <property type="match status" value="1"/>
</dbReference>
<dbReference type="SMART" id="SM00267">
    <property type="entry name" value="GGDEF"/>
    <property type="match status" value="1"/>
</dbReference>
<keyword evidence="1" id="KW-0472">Membrane</keyword>
<feature type="domain" description="GGDEF" evidence="2">
    <location>
        <begin position="216"/>
        <end position="349"/>
    </location>
</feature>
<dbReference type="Gene3D" id="3.30.70.270">
    <property type="match status" value="1"/>
</dbReference>
<dbReference type="InterPro" id="IPR000160">
    <property type="entry name" value="GGDEF_dom"/>
</dbReference>
<dbReference type="AlphaFoldDB" id="A0A1C2ECT1"/>
<keyword evidence="1" id="KW-0812">Transmembrane</keyword>
<dbReference type="InterPro" id="IPR029787">
    <property type="entry name" value="Nucleotide_cyclase"/>
</dbReference>
<evidence type="ECO:0000313" key="3">
    <source>
        <dbReference type="EMBL" id="OCX24767.1"/>
    </source>
</evidence>
<evidence type="ECO:0000313" key="4">
    <source>
        <dbReference type="Proteomes" id="UP000094412"/>
    </source>
</evidence>
<dbReference type="Pfam" id="PF00990">
    <property type="entry name" value="GGDEF"/>
    <property type="match status" value="1"/>
</dbReference>
<organism evidence="3 4">
    <name type="scientific">Mesorhizobium hungaricum</name>
    <dbReference type="NCBI Taxonomy" id="1566387"/>
    <lineage>
        <taxon>Bacteria</taxon>
        <taxon>Pseudomonadati</taxon>
        <taxon>Pseudomonadota</taxon>
        <taxon>Alphaproteobacteria</taxon>
        <taxon>Hyphomicrobiales</taxon>
        <taxon>Phyllobacteriaceae</taxon>
        <taxon>Mesorhizobium</taxon>
    </lineage>
</organism>
<evidence type="ECO:0000259" key="2">
    <source>
        <dbReference type="PROSITE" id="PS50887"/>
    </source>
</evidence>
<feature type="transmembrane region" description="Helical" evidence="1">
    <location>
        <begin position="95"/>
        <end position="113"/>
    </location>
</feature>
<keyword evidence="1" id="KW-1133">Transmembrane helix</keyword>
<feature type="transmembrane region" description="Helical" evidence="1">
    <location>
        <begin position="67"/>
        <end position="89"/>
    </location>
</feature>
<dbReference type="EMBL" id="MDEO01000020">
    <property type="protein sequence ID" value="OCX24767.1"/>
    <property type="molecule type" value="Genomic_DNA"/>
</dbReference>
<proteinExistence type="predicted"/>
<reference evidence="3 4" key="1">
    <citation type="submission" date="2016-08" db="EMBL/GenBank/DDBJ databases">
        <title>Whole genome sequence of Mesorhizobium sp. strain UASWS1009 isolated from industrial sewage.</title>
        <authorList>
            <person name="Crovadore J."/>
            <person name="Calmin G."/>
            <person name="Chablais R."/>
            <person name="Cochard B."/>
            <person name="Lefort F."/>
        </authorList>
    </citation>
    <scope>NUCLEOTIDE SEQUENCE [LARGE SCALE GENOMIC DNA]</scope>
    <source>
        <strain evidence="3 4">UASWS1009</strain>
    </source>
</reference>
<protein>
    <recommendedName>
        <fullName evidence="2">GGDEF domain-containing protein</fullName>
    </recommendedName>
</protein>
<feature type="transmembrane region" description="Helical" evidence="1">
    <location>
        <begin position="145"/>
        <end position="164"/>
    </location>
</feature>
<dbReference type="STRING" id="1566387.QV13_01750"/>
<keyword evidence="4" id="KW-1185">Reference proteome</keyword>
<name>A0A1C2ECT1_9HYPH</name>
<feature type="transmembrane region" description="Helical" evidence="1">
    <location>
        <begin position="9"/>
        <end position="28"/>
    </location>
</feature>
<dbReference type="OrthoDB" id="9812260at2"/>
<feature type="transmembrane region" description="Helical" evidence="1">
    <location>
        <begin position="34"/>
        <end position="55"/>
    </location>
</feature>
<sequence>MQITFMRKAAYVISLICVLSAGTAVIALTGQTWAYFWMAAEFAIFVARIGIVTAVERKPDLDPEKAMYVLMLVAMAWAATFGIGAYLCIMSGNTTLIALASILAMGGIGTVASRNAVTPRQAVLLMCLVALPYVVAALTSPTAGMFVVSFFMPFYTAAMIAMMAQNYDITIRMIRAEYLNRQLAMTDVLTGLPNRMFLDDELDRLCAAIGRGEKASGFSLLYIDLDGFKAVNDIRGHAAGDFLLKAVTQRLARTVREGDSVCRLGGDEFVILLPRAGAVEAASLADRIIGAVARPFDIDVGELVRIGTSIGSVTAPADGDTPASLIGNADMALYAAKAAGKGTHRAHAASSV</sequence>
<gene>
    <name evidence="3" type="ORF">QV13_01750</name>
</gene>
<evidence type="ECO:0000256" key="1">
    <source>
        <dbReference type="SAM" id="Phobius"/>
    </source>
</evidence>
<dbReference type="Proteomes" id="UP000094412">
    <property type="component" value="Unassembled WGS sequence"/>
</dbReference>